<dbReference type="Proteomes" id="UP000189703">
    <property type="component" value="Unplaced"/>
</dbReference>
<feature type="domain" description="DCD" evidence="2">
    <location>
        <begin position="13"/>
        <end position="143"/>
    </location>
</feature>
<keyword evidence="3" id="KW-1185">Reference proteome</keyword>
<evidence type="ECO:0000256" key="1">
    <source>
        <dbReference type="SAM" id="MobiDB-lite"/>
    </source>
</evidence>
<accession>A0A1U8BHQ9</accession>
<dbReference type="Pfam" id="PF10539">
    <property type="entry name" value="Dev_Cell_Death"/>
    <property type="match status" value="1"/>
</dbReference>
<dbReference type="eggNOG" id="ENOG502RE3S">
    <property type="taxonomic scope" value="Eukaryota"/>
</dbReference>
<organism evidence="3 4">
    <name type="scientific">Nelumbo nucifera</name>
    <name type="common">Sacred lotus</name>
    <dbReference type="NCBI Taxonomy" id="4432"/>
    <lineage>
        <taxon>Eukaryota</taxon>
        <taxon>Viridiplantae</taxon>
        <taxon>Streptophyta</taxon>
        <taxon>Embryophyta</taxon>
        <taxon>Tracheophyta</taxon>
        <taxon>Spermatophyta</taxon>
        <taxon>Magnoliopsida</taxon>
        <taxon>Proteales</taxon>
        <taxon>Nelumbonaceae</taxon>
        <taxon>Nelumbo</taxon>
    </lineage>
</organism>
<dbReference type="PANTHER" id="PTHR46444">
    <property type="entry name" value="DCD (DEVELOPMENT AND CELL DEATH) DOMAIN PROTEIN-RELATED"/>
    <property type="match status" value="1"/>
</dbReference>
<dbReference type="SMART" id="SM00767">
    <property type="entry name" value="DCD"/>
    <property type="match status" value="1"/>
</dbReference>
<dbReference type="AlphaFoldDB" id="A0A1U8BHQ9"/>
<dbReference type="RefSeq" id="XP_010276180.1">
    <property type="nucleotide sequence ID" value="XM_010277878.2"/>
</dbReference>
<evidence type="ECO:0000259" key="2">
    <source>
        <dbReference type="PROSITE" id="PS51222"/>
    </source>
</evidence>
<evidence type="ECO:0000313" key="4">
    <source>
        <dbReference type="RefSeq" id="XP_010276179.1"/>
    </source>
</evidence>
<dbReference type="KEGG" id="nnu:104610989"/>
<gene>
    <name evidence="4 5" type="primary">LOC104610989</name>
</gene>
<dbReference type="OrthoDB" id="1928633at2759"/>
<reference evidence="4 5" key="1">
    <citation type="submission" date="2025-04" db="UniProtKB">
        <authorList>
            <consortium name="RefSeq"/>
        </authorList>
    </citation>
    <scope>IDENTIFICATION</scope>
</reference>
<proteinExistence type="predicted"/>
<evidence type="ECO:0000313" key="5">
    <source>
        <dbReference type="RefSeq" id="XP_010276180.1"/>
    </source>
</evidence>
<dbReference type="PANTHER" id="PTHR46444:SF9">
    <property type="entry name" value="DCD (DEVELOPMENT AND CELL DEATH) DOMAIN PROTEIN"/>
    <property type="match status" value="1"/>
</dbReference>
<feature type="compositionally biased region" description="Basic and acidic residues" evidence="1">
    <location>
        <begin position="570"/>
        <end position="582"/>
    </location>
</feature>
<dbReference type="OMA" id="ANEDETW"/>
<sequence>MEFHKENSVSGIVPEYGAIFMSNRATKKECFKQKLFGLPFNRADFVKQVKAGMLLFLFEYEKRKLYGVFEACSDGSMNIAPHAFRSSGKPFSAQIHFTTIWKCNPLSEHEFRDAIKDNYYEAYKFNFGLSQDQVHKLLWLFNTKKIEVQRPRILSIGSKVNKSGLGRVTVTENGRFVTTGSVENELNTVGGIEPVNSTRFPDLHGPNLLSGCFNKHIVDRNNYIVQTKHLSTLPSSMEQHSTSHGDAVQPVCTNYPCNPEAPPISLFPLSRKKIRSYEDNLNATIDSDGYIPLPLSPCHYEHTSVADFIKTSPMTLSGLEQYRGLSSYEPSVTTMGLSRENMNTPSFELNSDKDLTPTYVRDCGYHSTREASTAPIPLPNDCQPRLLQKTALQSQTMDFYADIYDNHYHTSIQSDTQNKRASVFSRLSVENTSVNELMETLHKNRKCWRKNARKIKQAIRQHDDENKEIITKMKRIDAVQLDEQTGGDDKIYVEIPLVNFKRRSEMRKTLDETQAKCVDCAESMDVPVKQHKRRKLVRPSFSNVSPCKNGIVSNRCSGNRDEENSGTEESTFKSEGDGDKNLLQKVGMPNVIPPACHGGASGKIEDDSTNEYCQAKGSSQEHFSPEYLLSSAQLSLKKICNMPGCSKGEDNGKWSSQDFGI</sequence>
<dbReference type="RefSeq" id="XP_010276179.1">
    <property type="nucleotide sequence ID" value="XM_010277877.2"/>
</dbReference>
<dbReference type="InterPro" id="IPR013989">
    <property type="entry name" value="Dev_and_cell_death_domain"/>
</dbReference>
<evidence type="ECO:0000313" key="3">
    <source>
        <dbReference type="Proteomes" id="UP000189703"/>
    </source>
</evidence>
<protein>
    <submittedName>
        <fullName evidence="4 5">Uncharacterized protein LOC104610989</fullName>
    </submittedName>
</protein>
<feature type="region of interest" description="Disordered" evidence="1">
    <location>
        <begin position="552"/>
        <end position="586"/>
    </location>
</feature>
<dbReference type="PROSITE" id="PS51222">
    <property type="entry name" value="DCD"/>
    <property type="match status" value="1"/>
</dbReference>
<name>A0A1U8BHQ9_NELNU</name>
<dbReference type="GeneID" id="104610989"/>